<evidence type="ECO:0000313" key="1">
    <source>
        <dbReference type="EMBL" id="EGQ21081.1"/>
    </source>
</evidence>
<name>F9DX33_9BACL</name>
<gene>
    <name evidence="1" type="ORF">HMPREF9372_3364</name>
</gene>
<accession>F9DX33</accession>
<dbReference type="HOGENOM" id="CLU_050188_0_0_9"/>
<dbReference type="eggNOG" id="COG2369">
    <property type="taxonomic scope" value="Bacteria"/>
</dbReference>
<organism evidence="1 2">
    <name type="scientific">Sporosarcina newyorkensis 2681</name>
    <dbReference type="NCBI Taxonomy" id="1027292"/>
    <lineage>
        <taxon>Bacteria</taxon>
        <taxon>Bacillati</taxon>
        <taxon>Bacillota</taxon>
        <taxon>Bacilli</taxon>
        <taxon>Bacillales</taxon>
        <taxon>Caryophanaceae</taxon>
        <taxon>Sporosarcina</taxon>
    </lineage>
</organism>
<evidence type="ECO:0000313" key="2">
    <source>
        <dbReference type="Proteomes" id="UP000005316"/>
    </source>
</evidence>
<dbReference type="Proteomes" id="UP000005316">
    <property type="component" value="Unassembled WGS sequence"/>
</dbReference>
<reference evidence="1 2" key="1">
    <citation type="submission" date="2011-04" db="EMBL/GenBank/DDBJ databases">
        <authorList>
            <person name="Muzny D."/>
            <person name="Qin X."/>
            <person name="Deng J."/>
            <person name="Jiang H."/>
            <person name="Liu Y."/>
            <person name="Qu J."/>
            <person name="Song X.-Z."/>
            <person name="Zhang L."/>
            <person name="Thornton R."/>
            <person name="Coyle M."/>
            <person name="Francisco L."/>
            <person name="Jackson L."/>
            <person name="Javaid M."/>
            <person name="Korchina V."/>
            <person name="Kovar C."/>
            <person name="Mata R."/>
            <person name="Mathew T."/>
            <person name="Ngo R."/>
            <person name="Nguyen L."/>
            <person name="Nguyen N."/>
            <person name="Okwuonu G."/>
            <person name="Ongeri F."/>
            <person name="Pham C."/>
            <person name="Simmons D."/>
            <person name="Wilczek-Boney K."/>
            <person name="Hale W."/>
            <person name="Jakkamsetti A."/>
            <person name="Pham P."/>
            <person name="Ruth R."/>
            <person name="San Lucas F."/>
            <person name="Warren J."/>
            <person name="Zhang J."/>
            <person name="Zhao Z."/>
            <person name="Zhou C."/>
            <person name="Zhu D."/>
            <person name="Lee S."/>
            <person name="Bess C."/>
            <person name="Blankenburg K."/>
            <person name="Forbes L."/>
            <person name="Fu Q."/>
            <person name="Gubbala S."/>
            <person name="Hirani K."/>
            <person name="Jayaseelan J.C."/>
            <person name="Lara F."/>
            <person name="Munidasa M."/>
            <person name="Palculict T."/>
            <person name="Patil S."/>
            <person name="Pu L.-L."/>
            <person name="Saada N."/>
            <person name="Tang L."/>
            <person name="Weissenberger G."/>
            <person name="Zhu Y."/>
            <person name="Hemphill L."/>
            <person name="Shang Y."/>
            <person name="Youmans B."/>
            <person name="Ayvaz T."/>
            <person name="Ross M."/>
            <person name="Santibanez J."/>
            <person name="Aqrawi P."/>
            <person name="Gross S."/>
            <person name="Joshi V."/>
            <person name="Fowler G."/>
            <person name="Nazareth L."/>
            <person name="Reid J."/>
            <person name="Worley K."/>
            <person name="Petrosino J."/>
            <person name="Highlander S."/>
            <person name="Gibbs R."/>
        </authorList>
    </citation>
    <scope>NUCLEOTIDE SEQUENCE [LARGE SCALE GENOMIC DNA]</scope>
    <source>
        <strain evidence="1 2">2681</strain>
    </source>
</reference>
<dbReference type="RefSeq" id="WP_009498055.1">
    <property type="nucleotide sequence ID" value="NZ_GL982998.1"/>
</dbReference>
<comment type="caution">
    <text evidence="1">The sequence shown here is derived from an EMBL/GenBank/DDBJ whole genome shotgun (WGS) entry which is preliminary data.</text>
</comment>
<evidence type="ECO:0008006" key="3">
    <source>
        <dbReference type="Google" id="ProtNLM"/>
    </source>
</evidence>
<sequence>MKKRSVYELTGNGTYSLQARKMLIELLLRQDKEIQRIFIKSADDLAAEIRRLEATGNTYQLSEVIDVLLQQNAEALQESLNALLMEGLQLSVEAGMHQSKQVTLKILNKAKMDWKPIERTYFRQHTQAVEAMQARTFKGLNLSDRIWGNSRKTSNAIGSIVREAIAAGEHPYKVAEMLEQYVRNGANSLVAEYPNMVERLEGNIPMNLSYEALRLARTEMAAAFGEASIQGAELNPANKGIRWSLSNAGVACDKCKDIAGHDSGMGEGVYKVEDLPEYPAHPNCLCNLSEVTEEIDDLVNRLIEWNANPLAHQDIEHWYQTVYKTGEL</sequence>
<dbReference type="EMBL" id="AFPZ01000105">
    <property type="protein sequence ID" value="EGQ21081.1"/>
    <property type="molecule type" value="Genomic_DNA"/>
</dbReference>
<dbReference type="AlphaFoldDB" id="F9DX33"/>
<dbReference type="OrthoDB" id="9151105at2"/>
<proteinExistence type="predicted"/>
<protein>
    <recommendedName>
        <fullName evidence="3">Phage head morphogenesis domain-containing protein</fullName>
    </recommendedName>
</protein>